<sequence length="244" mass="28995">SPKRLRMDWRQAEIFDLLSMYRESECLWNCLNPEYKDVDLKKNAWREIATFFGRKVEDVKKKIKNLRTSYVLEKKKVERKRAESGRSSYEPRLFYYDEMTFLDPVIILRFLNPTEQNGYPLSEINQTSSTNDGHMIAEKKKRKLFSNSQTERSLSEHSPIKRLRDISDVHLDNVLEDELEEEEHLSKEDTFCAMLSSELKSLKFEDIYDNVTSEIFTILRNAKMAERQVVYQPEETRKVASIKM</sequence>
<dbReference type="Pfam" id="PF10545">
    <property type="entry name" value="MADF_DNA_bdg"/>
    <property type="match status" value="1"/>
</dbReference>
<dbReference type="InterPro" id="IPR006578">
    <property type="entry name" value="MADF-dom"/>
</dbReference>
<reference evidence="2" key="1">
    <citation type="journal article" date="2014" name="BMC Genomics">
        <title>Characterizing the developmental transcriptome of the oriental fruit fly, Bactrocera dorsalis (Diptera: Tephritidae) through comparative genomic analysis with Drosophila melanogaster utilizing modENCODE datasets.</title>
        <authorList>
            <person name="Geib S.M."/>
            <person name="Calla B."/>
            <person name="Hall B."/>
            <person name="Hou S."/>
            <person name="Manoukis N.C."/>
        </authorList>
    </citation>
    <scope>NUCLEOTIDE SEQUENCE</scope>
    <source>
        <strain evidence="2">Punador</strain>
    </source>
</reference>
<accession>A0A034VK44</accession>
<dbReference type="EMBL" id="GAKP01016460">
    <property type="protein sequence ID" value="JAC42492.1"/>
    <property type="molecule type" value="Transcribed_RNA"/>
</dbReference>
<protein>
    <recommendedName>
        <fullName evidence="1">MADF domain-containing protein</fullName>
    </recommendedName>
</protein>
<dbReference type="AlphaFoldDB" id="A0A034VK44"/>
<dbReference type="PANTHER" id="PTHR21505:SF12">
    <property type="entry name" value="MADF DOMAIN-CONTAINING PROTEIN-RELATED"/>
    <property type="match status" value="1"/>
</dbReference>
<name>A0A034VK44_BACDO</name>
<organism evidence="2">
    <name type="scientific">Bactrocera dorsalis</name>
    <name type="common">Oriental fruit fly</name>
    <name type="synonym">Dacus dorsalis</name>
    <dbReference type="NCBI Taxonomy" id="27457"/>
    <lineage>
        <taxon>Eukaryota</taxon>
        <taxon>Metazoa</taxon>
        <taxon>Ecdysozoa</taxon>
        <taxon>Arthropoda</taxon>
        <taxon>Hexapoda</taxon>
        <taxon>Insecta</taxon>
        <taxon>Pterygota</taxon>
        <taxon>Neoptera</taxon>
        <taxon>Endopterygota</taxon>
        <taxon>Diptera</taxon>
        <taxon>Brachycera</taxon>
        <taxon>Muscomorpha</taxon>
        <taxon>Tephritoidea</taxon>
        <taxon>Tephritidae</taxon>
        <taxon>Bactrocera</taxon>
        <taxon>Bactrocera</taxon>
    </lineage>
</organism>
<dbReference type="OrthoDB" id="8190343at2759"/>
<dbReference type="PANTHER" id="PTHR21505">
    <property type="entry name" value="MADF DOMAIN-CONTAINING PROTEIN-RELATED"/>
    <property type="match status" value="1"/>
</dbReference>
<evidence type="ECO:0000313" key="2">
    <source>
        <dbReference type="EMBL" id="JAC42492.1"/>
    </source>
</evidence>
<proteinExistence type="predicted"/>
<dbReference type="PROSITE" id="PS51029">
    <property type="entry name" value="MADF"/>
    <property type="match status" value="1"/>
</dbReference>
<feature type="non-terminal residue" evidence="2">
    <location>
        <position position="1"/>
    </location>
</feature>
<feature type="domain" description="MADF" evidence="1">
    <location>
        <begin position="16"/>
        <end position="107"/>
    </location>
</feature>
<evidence type="ECO:0000259" key="1">
    <source>
        <dbReference type="PROSITE" id="PS51029"/>
    </source>
</evidence>
<dbReference type="SMART" id="SM00595">
    <property type="entry name" value="MADF"/>
    <property type="match status" value="1"/>
</dbReference>